<reference evidence="3 4" key="1">
    <citation type="journal article" date="2016" name="Front. Microbiol.">
        <title>Comprehensive Phylogenetic Analysis of Bovine Non-aureus Staphylococci Species Based on Whole-Genome Sequencing.</title>
        <authorList>
            <person name="Naushad S."/>
            <person name="Barkema H.W."/>
            <person name="Luby C."/>
            <person name="Condas L.A."/>
            <person name="Nobrega D.B."/>
            <person name="Carson D.A."/>
            <person name="De Buck J."/>
        </authorList>
    </citation>
    <scope>NUCLEOTIDE SEQUENCE [LARGE SCALE GENOMIC DNA]</scope>
    <source>
        <strain evidence="1 4">SNUC 105</strain>
        <strain evidence="2 3">SNUC 1363</strain>
    </source>
</reference>
<gene>
    <name evidence="1" type="ORF">BU638_09200</name>
    <name evidence="2" type="ORF">BU676_01135</name>
</gene>
<proteinExistence type="predicted"/>
<protein>
    <submittedName>
        <fullName evidence="1">Uncharacterized protein</fullName>
    </submittedName>
</protein>
<organism evidence="1 4">
    <name type="scientific">Staphylococcus chromogenes</name>
    <name type="common">Staphylococcus hyicus subsp. chromogenes</name>
    <dbReference type="NCBI Taxonomy" id="46126"/>
    <lineage>
        <taxon>Bacteria</taxon>
        <taxon>Bacillati</taxon>
        <taxon>Bacillota</taxon>
        <taxon>Bacilli</taxon>
        <taxon>Bacillales</taxon>
        <taxon>Staphylococcaceae</taxon>
        <taxon>Staphylococcus</taxon>
    </lineage>
</organism>
<dbReference type="Proteomes" id="UP000242144">
    <property type="component" value="Unassembled WGS sequence"/>
</dbReference>
<sequence length="84" mass="10219">MGKLKVRFQIITNPYNGNVTLGLKYRIWEFRKKQYLLEYVENHPIIEIEGNMHFERTSYYKEMCTINNQTPKSLTKRDIVIYTR</sequence>
<name>A0AAX0ZER8_STACR</name>
<dbReference type="Proteomes" id="UP000242008">
    <property type="component" value="Unassembled WGS sequence"/>
</dbReference>
<reference evidence="1" key="2">
    <citation type="submission" date="2018-03" db="EMBL/GenBank/DDBJ databases">
        <authorList>
            <person name="Naushad S."/>
        </authorList>
    </citation>
    <scope>NUCLEOTIDE SEQUENCE</scope>
    <source>
        <strain evidence="1">SNUC 105</strain>
        <strain evidence="2">SNUC 1363</strain>
    </source>
</reference>
<comment type="caution">
    <text evidence="1">The sequence shown here is derived from an EMBL/GenBank/DDBJ whole genome shotgun (WGS) entry which is preliminary data.</text>
</comment>
<evidence type="ECO:0000313" key="3">
    <source>
        <dbReference type="Proteomes" id="UP000242008"/>
    </source>
</evidence>
<dbReference type="AlphaFoldDB" id="A0AAX0ZER8"/>
<keyword evidence="3" id="KW-1185">Reference proteome</keyword>
<accession>A0AAX0ZER8</accession>
<dbReference type="RefSeq" id="WP_037575485.1">
    <property type="nucleotide sequence ID" value="NZ_CP133244.1"/>
</dbReference>
<evidence type="ECO:0000313" key="1">
    <source>
        <dbReference type="EMBL" id="PTG26362.1"/>
    </source>
</evidence>
<evidence type="ECO:0000313" key="2">
    <source>
        <dbReference type="EMBL" id="PTG71185.1"/>
    </source>
</evidence>
<evidence type="ECO:0000313" key="4">
    <source>
        <dbReference type="Proteomes" id="UP000242144"/>
    </source>
</evidence>
<dbReference type="EMBL" id="PZCM01000012">
    <property type="protein sequence ID" value="PTG26362.1"/>
    <property type="molecule type" value="Genomic_DNA"/>
</dbReference>
<dbReference type="EMBL" id="PZAO01000002">
    <property type="protein sequence ID" value="PTG71185.1"/>
    <property type="molecule type" value="Genomic_DNA"/>
</dbReference>